<protein>
    <submittedName>
        <fullName evidence="6">Vascular endothelial growth factor receptor 3</fullName>
    </submittedName>
</protein>
<proteinExistence type="predicted"/>
<evidence type="ECO:0000256" key="1">
    <source>
        <dbReference type="ARBA" id="ARBA00004167"/>
    </source>
</evidence>
<dbReference type="OrthoDB" id="6077854at2759"/>
<feature type="binding site" evidence="3">
    <location>
        <position position="139"/>
    </location>
    <ligand>
        <name>ATP</name>
        <dbReference type="ChEBI" id="CHEBI:30616"/>
    </ligand>
</feature>
<keyword evidence="3" id="KW-0547">Nucleotide-binding</keyword>
<comment type="subcellular location">
    <subcellularLocation>
        <location evidence="1">Membrane</location>
        <topology evidence="1">Single-pass membrane protein</topology>
    </subcellularLocation>
</comment>
<evidence type="ECO:0000256" key="4">
    <source>
        <dbReference type="SAM" id="Phobius"/>
    </source>
</evidence>
<dbReference type="Gene3D" id="3.30.200.20">
    <property type="entry name" value="Phosphorylase Kinase, domain 1"/>
    <property type="match status" value="1"/>
</dbReference>
<accession>A0A1D2NJG3</accession>
<keyword evidence="3" id="KW-0067">ATP-binding</keyword>
<feature type="non-terminal residue" evidence="6">
    <location>
        <position position="387"/>
    </location>
</feature>
<dbReference type="SUPFAM" id="SSF56112">
    <property type="entry name" value="Protein kinase-like (PK-like)"/>
    <property type="match status" value="1"/>
</dbReference>
<keyword evidence="7" id="KW-1185">Reference proteome</keyword>
<dbReference type="PANTHER" id="PTHR24416">
    <property type="entry name" value="TYROSINE-PROTEIN KINASE RECEPTOR"/>
    <property type="match status" value="1"/>
</dbReference>
<keyword evidence="4" id="KW-1133">Transmembrane helix</keyword>
<evidence type="ECO:0000256" key="2">
    <source>
        <dbReference type="ARBA" id="ARBA00051243"/>
    </source>
</evidence>
<dbReference type="InterPro" id="IPR000719">
    <property type="entry name" value="Prot_kinase_dom"/>
</dbReference>
<dbReference type="GO" id="GO:0005886">
    <property type="term" value="C:plasma membrane"/>
    <property type="evidence" value="ECO:0007669"/>
    <property type="project" value="TreeGrafter"/>
</dbReference>
<keyword evidence="6" id="KW-0675">Receptor</keyword>
<dbReference type="InterPro" id="IPR050122">
    <property type="entry name" value="RTK"/>
</dbReference>
<feature type="transmembrane region" description="Helical" evidence="4">
    <location>
        <begin position="20"/>
        <end position="40"/>
    </location>
</feature>
<dbReference type="EMBL" id="LJIJ01000023">
    <property type="protein sequence ID" value="ODN05394.1"/>
    <property type="molecule type" value="Genomic_DNA"/>
</dbReference>
<dbReference type="GO" id="GO:0005524">
    <property type="term" value="F:ATP binding"/>
    <property type="evidence" value="ECO:0007669"/>
    <property type="project" value="UniProtKB-UniRule"/>
</dbReference>
<evidence type="ECO:0000256" key="3">
    <source>
        <dbReference type="PROSITE-ProRule" id="PRU10141"/>
    </source>
</evidence>
<dbReference type="Pfam" id="PF07714">
    <property type="entry name" value="PK_Tyr_Ser-Thr"/>
    <property type="match status" value="2"/>
</dbReference>
<organism evidence="6 7">
    <name type="scientific">Orchesella cincta</name>
    <name type="common">Springtail</name>
    <name type="synonym">Podura cincta</name>
    <dbReference type="NCBI Taxonomy" id="48709"/>
    <lineage>
        <taxon>Eukaryota</taxon>
        <taxon>Metazoa</taxon>
        <taxon>Ecdysozoa</taxon>
        <taxon>Arthropoda</taxon>
        <taxon>Hexapoda</taxon>
        <taxon>Collembola</taxon>
        <taxon>Entomobryomorpha</taxon>
        <taxon>Entomobryoidea</taxon>
        <taxon>Orchesellidae</taxon>
        <taxon>Orchesellinae</taxon>
        <taxon>Orchesella</taxon>
    </lineage>
</organism>
<feature type="binding site" evidence="3">
    <location>
        <position position="297"/>
    </location>
    <ligand>
        <name>ATP</name>
        <dbReference type="ChEBI" id="CHEBI:30616"/>
    </ligand>
</feature>
<dbReference type="PANTHER" id="PTHR24416:SF600">
    <property type="entry name" value="PDGF- AND VEGF-RECEPTOR RELATED, ISOFORM J"/>
    <property type="match status" value="1"/>
</dbReference>
<sequence>RDIPQQPCCGYFLHGGTRVVGLIDFGLSLFAMILIGSEIYQRIDQLVALKQEGDLSYGGFNAALCGLTDAEVEEFEKGCPPDREDPGLTIQNQAFNKDFEILPENLDIDKSSILGSGAFGCVYRGKLNTETGSKSVAVKTVNPSADVAYFKTLLAELKVMTFLQQNDNVVNLIGACTAGIKNKELYVVVEFCPFGNLHDYLKARRGLFVNFVKDGDIRSDCTGKFIYSNVHSGNTVTTVDIFKWVYETSKGLEFLEEKKVVHGDIAARNILLGFGKMAKISDFGLAKKLYQYTTIKKEALPFPGFNWDHEFVHKIRDGLRMKQPKNATNEMQVLYDLMLKCWQPEPLDRPTFQEIRQALEEILNKTSSPVAHLTPPLANSPIKKLTS</sequence>
<feature type="domain" description="Protein kinase" evidence="5">
    <location>
        <begin position="108"/>
        <end position="387"/>
    </location>
</feature>
<gene>
    <name evidence="6" type="ORF">Ocin01_01238</name>
</gene>
<comment type="catalytic activity">
    <reaction evidence="2">
        <text>L-tyrosyl-[protein] + ATP = O-phospho-L-tyrosyl-[protein] + ADP + H(+)</text>
        <dbReference type="Rhea" id="RHEA:10596"/>
        <dbReference type="Rhea" id="RHEA-COMP:10136"/>
        <dbReference type="Rhea" id="RHEA-COMP:20101"/>
        <dbReference type="ChEBI" id="CHEBI:15378"/>
        <dbReference type="ChEBI" id="CHEBI:30616"/>
        <dbReference type="ChEBI" id="CHEBI:46858"/>
        <dbReference type="ChEBI" id="CHEBI:61978"/>
        <dbReference type="ChEBI" id="CHEBI:456216"/>
        <dbReference type="EC" id="2.7.10.1"/>
    </reaction>
</comment>
<keyword evidence="4" id="KW-0472">Membrane</keyword>
<dbReference type="AlphaFoldDB" id="A0A1D2NJG3"/>
<dbReference type="InterPro" id="IPR011009">
    <property type="entry name" value="Kinase-like_dom_sf"/>
</dbReference>
<dbReference type="STRING" id="48709.A0A1D2NJG3"/>
<dbReference type="GO" id="GO:0004714">
    <property type="term" value="F:transmembrane receptor protein tyrosine kinase activity"/>
    <property type="evidence" value="ECO:0007669"/>
    <property type="project" value="UniProtKB-EC"/>
</dbReference>
<dbReference type="PROSITE" id="PS50011">
    <property type="entry name" value="PROTEIN_KINASE_DOM"/>
    <property type="match status" value="1"/>
</dbReference>
<dbReference type="InterPro" id="IPR017441">
    <property type="entry name" value="Protein_kinase_ATP_BS"/>
</dbReference>
<dbReference type="GO" id="GO:0007169">
    <property type="term" value="P:cell surface receptor protein tyrosine kinase signaling pathway"/>
    <property type="evidence" value="ECO:0007669"/>
    <property type="project" value="TreeGrafter"/>
</dbReference>
<evidence type="ECO:0000313" key="6">
    <source>
        <dbReference type="EMBL" id="ODN05394.1"/>
    </source>
</evidence>
<dbReference type="InterPro" id="IPR001245">
    <property type="entry name" value="Ser-Thr/Tyr_kinase_cat_dom"/>
</dbReference>
<dbReference type="PROSITE" id="PS00107">
    <property type="entry name" value="PROTEIN_KINASE_ATP"/>
    <property type="match status" value="2"/>
</dbReference>
<evidence type="ECO:0000313" key="7">
    <source>
        <dbReference type="Proteomes" id="UP000094527"/>
    </source>
</evidence>
<dbReference type="PROSITE" id="PS00109">
    <property type="entry name" value="PROTEIN_KINASE_TYR"/>
    <property type="match status" value="1"/>
</dbReference>
<name>A0A1D2NJG3_ORCCI</name>
<feature type="non-terminal residue" evidence="6">
    <location>
        <position position="1"/>
    </location>
</feature>
<keyword evidence="4" id="KW-0812">Transmembrane</keyword>
<dbReference type="Gene3D" id="1.10.510.10">
    <property type="entry name" value="Transferase(Phosphotransferase) domain 1"/>
    <property type="match status" value="2"/>
</dbReference>
<dbReference type="InterPro" id="IPR008266">
    <property type="entry name" value="Tyr_kinase_AS"/>
</dbReference>
<reference evidence="6 7" key="1">
    <citation type="journal article" date="2016" name="Genome Biol. Evol.">
        <title>Gene Family Evolution Reflects Adaptation to Soil Environmental Stressors in the Genome of the Collembolan Orchesella cincta.</title>
        <authorList>
            <person name="Faddeeva-Vakhrusheva A."/>
            <person name="Derks M.F."/>
            <person name="Anvar S.Y."/>
            <person name="Agamennone V."/>
            <person name="Suring W."/>
            <person name="Smit S."/>
            <person name="van Straalen N.M."/>
            <person name="Roelofs D."/>
        </authorList>
    </citation>
    <scope>NUCLEOTIDE SEQUENCE [LARGE SCALE GENOMIC DNA]</scope>
    <source>
        <tissue evidence="6">Mixed pool</tissue>
    </source>
</reference>
<dbReference type="FunFam" id="3.30.200.20:FF:000586">
    <property type="entry name" value="Receptor protein-tyrosine kinase"/>
    <property type="match status" value="1"/>
</dbReference>
<comment type="caution">
    <text evidence="6">The sequence shown here is derived from an EMBL/GenBank/DDBJ whole genome shotgun (WGS) entry which is preliminary data.</text>
</comment>
<dbReference type="Proteomes" id="UP000094527">
    <property type="component" value="Unassembled WGS sequence"/>
</dbReference>
<evidence type="ECO:0000259" key="5">
    <source>
        <dbReference type="PROSITE" id="PS50011"/>
    </source>
</evidence>
<dbReference type="GO" id="GO:0043235">
    <property type="term" value="C:receptor complex"/>
    <property type="evidence" value="ECO:0007669"/>
    <property type="project" value="TreeGrafter"/>
</dbReference>